<dbReference type="AlphaFoldDB" id="A0A1D1VID1"/>
<reference evidence="2 3" key="1">
    <citation type="journal article" date="2016" name="Nat. Commun.">
        <title>Extremotolerant tardigrade genome and improved radiotolerance of human cultured cells by tardigrade-unique protein.</title>
        <authorList>
            <person name="Hashimoto T."/>
            <person name="Horikawa D.D."/>
            <person name="Saito Y."/>
            <person name="Kuwahara H."/>
            <person name="Kozuka-Hata H."/>
            <person name="Shin-I T."/>
            <person name="Minakuchi Y."/>
            <person name="Ohishi K."/>
            <person name="Motoyama A."/>
            <person name="Aizu T."/>
            <person name="Enomoto A."/>
            <person name="Kondo K."/>
            <person name="Tanaka S."/>
            <person name="Hara Y."/>
            <person name="Koshikawa S."/>
            <person name="Sagara H."/>
            <person name="Miura T."/>
            <person name="Yokobori S."/>
            <person name="Miyagawa K."/>
            <person name="Suzuki Y."/>
            <person name="Kubo T."/>
            <person name="Oyama M."/>
            <person name="Kohara Y."/>
            <person name="Fujiyama A."/>
            <person name="Arakawa K."/>
            <person name="Katayama T."/>
            <person name="Toyoda A."/>
            <person name="Kunieda T."/>
        </authorList>
    </citation>
    <scope>NUCLEOTIDE SEQUENCE [LARGE SCALE GENOMIC DNA]</scope>
    <source>
        <strain evidence="2 3">YOKOZUNA-1</strain>
    </source>
</reference>
<comment type="caution">
    <text evidence="2">The sequence shown here is derived from an EMBL/GenBank/DDBJ whole genome shotgun (WGS) entry which is preliminary data.</text>
</comment>
<dbReference type="PANTHER" id="PTHR45011">
    <property type="entry name" value="DAP3-BINDING CELL DEATH ENHANCER 1"/>
    <property type="match status" value="1"/>
</dbReference>
<dbReference type="SUPFAM" id="SSF81901">
    <property type="entry name" value="HCP-like"/>
    <property type="match status" value="1"/>
</dbReference>
<dbReference type="Gene3D" id="1.25.40.10">
    <property type="entry name" value="Tetratricopeptide repeat domain"/>
    <property type="match status" value="1"/>
</dbReference>
<evidence type="ECO:0000313" key="2">
    <source>
        <dbReference type="EMBL" id="GAV01370.1"/>
    </source>
</evidence>
<dbReference type="InterPro" id="IPR052748">
    <property type="entry name" value="ISR_Activator"/>
</dbReference>
<name>A0A1D1VID1_RAMVA</name>
<feature type="compositionally biased region" description="Polar residues" evidence="1">
    <location>
        <begin position="336"/>
        <end position="351"/>
    </location>
</feature>
<evidence type="ECO:0000256" key="1">
    <source>
        <dbReference type="SAM" id="MobiDB-lite"/>
    </source>
</evidence>
<dbReference type="InterPro" id="IPR011990">
    <property type="entry name" value="TPR-like_helical_dom_sf"/>
</dbReference>
<dbReference type="PANTHER" id="PTHR45011:SF1">
    <property type="entry name" value="DAP3-BINDING CELL DEATH ENHANCER 1"/>
    <property type="match status" value="1"/>
</dbReference>
<dbReference type="OrthoDB" id="2384430at2759"/>
<organism evidence="2 3">
    <name type="scientific">Ramazzottius varieornatus</name>
    <name type="common">Water bear</name>
    <name type="synonym">Tardigrade</name>
    <dbReference type="NCBI Taxonomy" id="947166"/>
    <lineage>
        <taxon>Eukaryota</taxon>
        <taxon>Metazoa</taxon>
        <taxon>Ecdysozoa</taxon>
        <taxon>Tardigrada</taxon>
        <taxon>Eutardigrada</taxon>
        <taxon>Parachela</taxon>
        <taxon>Hypsibioidea</taxon>
        <taxon>Ramazzottiidae</taxon>
        <taxon>Ramazzottius</taxon>
    </lineage>
</organism>
<feature type="region of interest" description="Disordered" evidence="1">
    <location>
        <begin position="328"/>
        <end position="380"/>
    </location>
</feature>
<feature type="region of interest" description="Disordered" evidence="1">
    <location>
        <begin position="189"/>
        <end position="214"/>
    </location>
</feature>
<dbReference type="EMBL" id="BDGG01000007">
    <property type="protein sequence ID" value="GAV01370.1"/>
    <property type="molecule type" value="Genomic_DNA"/>
</dbReference>
<accession>A0A1D1VID1</accession>
<feature type="compositionally biased region" description="Low complexity" evidence="1">
    <location>
        <begin position="368"/>
        <end position="380"/>
    </location>
</feature>
<gene>
    <name evidence="2" type="primary">RvY_12094-1</name>
    <name evidence="2" type="synonym">RvY_12094.1</name>
    <name evidence="2" type="ORF">RvY_12094</name>
</gene>
<protein>
    <submittedName>
        <fullName evidence="2">Uncharacterized protein</fullName>
    </submittedName>
</protein>
<dbReference type="Proteomes" id="UP000186922">
    <property type="component" value="Unassembled WGS sequence"/>
</dbReference>
<evidence type="ECO:0000313" key="3">
    <source>
        <dbReference type="Proteomes" id="UP000186922"/>
    </source>
</evidence>
<proteinExistence type="predicted"/>
<sequence length="392" mass="43307">MWNLRNAIRSFSGRLKTGNCVPSTSREGRPEFEDDYKHWTSTIWSNECSKLPRIFLSGSDHFGRDNKLIFTSYRRGRADGKDSKRDPRNDWNASDVQSGWTTWLEALGWGAVLGLGLNVLLPKQEELLRRRTIAEDGVPCRYSPRWFTNVALLMPNGTQPSVINSVLPTTGSSSFPKIQRRDSVTWDLTSSSNTSYESETDSEASAEHSAHPKPAYTSETAALLSIMRQQLTTTARDYIAELQGLLSPPSSAVSEEQTAQEEFTLGLFHELGIGVKRDSDEAFKHYVEAAFLHHPGAIQNLVSLHQHSSSFGVDDVSSSVHRSASSPVLSAAPSHYGSSNERLTSEGLSSTLERKQRKFWVSEEESGESTSSSSTLSRSSSFPNLPLAVACV</sequence>
<keyword evidence="3" id="KW-1185">Reference proteome</keyword>